<keyword evidence="3" id="KW-0067">ATP-binding</keyword>
<dbReference type="PANTHER" id="PTHR43311:SF2">
    <property type="entry name" value="GLUTAMATE--TRNA LIGASE, MITOCHONDRIAL-RELATED"/>
    <property type="match status" value="1"/>
</dbReference>
<dbReference type="PRINTS" id="PR00987">
    <property type="entry name" value="TRNASYNTHGLU"/>
</dbReference>
<evidence type="ECO:0000256" key="4">
    <source>
        <dbReference type="ARBA" id="ARBA00023146"/>
    </source>
</evidence>
<dbReference type="SUPFAM" id="SSF52374">
    <property type="entry name" value="Nucleotidylyl transferase"/>
    <property type="match status" value="1"/>
</dbReference>
<dbReference type="GO" id="GO:0006424">
    <property type="term" value="P:glutamyl-tRNA aminoacylation"/>
    <property type="evidence" value="ECO:0007669"/>
    <property type="project" value="TreeGrafter"/>
</dbReference>
<comment type="caution">
    <text evidence="6">The sequence shown here is derived from an EMBL/GenBank/DDBJ whole genome shotgun (WGS) entry which is preliminary data.</text>
</comment>
<dbReference type="Pfam" id="PF00749">
    <property type="entry name" value="tRNA-synt_1c"/>
    <property type="match status" value="1"/>
</dbReference>
<dbReference type="PANTHER" id="PTHR43311">
    <property type="entry name" value="GLUTAMATE--TRNA LIGASE"/>
    <property type="match status" value="1"/>
</dbReference>
<dbReference type="Gene3D" id="3.40.50.620">
    <property type="entry name" value="HUPs"/>
    <property type="match status" value="1"/>
</dbReference>
<dbReference type="AlphaFoldDB" id="W1YJ72"/>
<evidence type="ECO:0000259" key="5">
    <source>
        <dbReference type="Pfam" id="PF00749"/>
    </source>
</evidence>
<dbReference type="InterPro" id="IPR014729">
    <property type="entry name" value="Rossmann-like_a/b/a_fold"/>
</dbReference>
<feature type="non-terminal residue" evidence="6">
    <location>
        <position position="73"/>
    </location>
</feature>
<keyword evidence="1 6" id="KW-0436">Ligase</keyword>
<keyword evidence="4" id="KW-0030">Aminoacyl-tRNA synthetase</keyword>
<reference evidence="6" key="1">
    <citation type="submission" date="2013-12" db="EMBL/GenBank/DDBJ databases">
        <title>A Varibaculum cambriense genome reconstructed from a premature infant gut community with otherwise low bacterial novelty that shifts toward anaerobic metabolism during the third week of life.</title>
        <authorList>
            <person name="Brown C.T."/>
            <person name="Sharon I."/>
            <person name="Thomas B.C."/>
            <person name="Castelle C.J."/>
            <person name="Morowitz M.J."/>
            <person name="Banfield J.F."/>
        </authorList>
    </citation>
    <scope>NUCLEOTIDE SEQUENCE</scope>
</reference>
<dbReference type="InterPro" id="IPR020058">
    <property type="entry name" value="Glu/Gln-tRNA-synth_Ib_cat-dom"/>
</dbReference>
<dbReference type="InterPro" id="IPR049940">
    <property type="entry name" value="GluQ/Sye"/>
</dbReference>
<accession>W1YJ72</accession>
<evidence type="ECO:0000256" key="2">
    <source>
        <dbReference type="ARBA" id="ARBA00022741"/>
    </source>
</evidence>
<organism evidence="6">
    <name type="scientific">human gut metagenome</name>
    <dbReference type="NCBI Taxonomy" id="408170"/>
    <lineage>
        <taxon>unclassified sequences</taxon>
        <taxon>metagenomes</taxon>
        <taxon>organismal metagenomes</taxon>
    </lineage>
</organism>
<dbReference type="EMBL" id="AZMM01004830">
    <property type="protein sequence ID" value="ETJ41244.1"/>
    <property type="molecule type" value="Genomic_DNA"/>
</dbReference>
<dbReference type="GO" id="GO:0005524">
    <property type="term" value="F:ATP binding"/>
    <property type="evidence" value="ECO:0007669"/>
    <property type="project" value="UniProtKB-KW"/>
</dbReference>
<keyword evidence="2" id="KW-0547">Nucleotide-binding</keyword>
<gene>
    <name evidence="6" type="ORF">Q604_UNBC04830G0001</name>
</gene>
<protein>
    <submittedName>
        <fullName evidence="6">Glutamate-tRNA ligase</fullName>
    </submittedName>
</protein>
<proteinExistence type="predicted"/>
<feature type="non-terminal residue" evidence="6">
    <location>
        <position position="1"/>
    </location>
</feature>
<evidence type="ECO:0000313" key="6">
    <source>
        <dbReference type="EMBL" id="ETJ41244.1"/>
    </source>
</evidence>
<dbReference type="InterPro" id="IPR000924">
    <property type="entry name" value="Glu/Gln-tRNA-synth"/>
</dbReference>
<evidence type="ECO:0000256" key="1">
    <source>
        <dbReference type="ARBA" id="ARBA00022598"/>
    </source>
</evidence>
<evidence type="ECO:0000256" key="3">
    <source>
        <dbReference type="ARBA" id="ARBA00022840"/>
    </source>
</evidence>
<dbReference type="GO" id="GO:0004818">
    <property type="term" value="F:glutamate-tRNA ligase activity"/>
    <property type="evidence" value="ECO:0007669"/>
    <property type="project" value="TreeGrafter"/>
</dbReference>
<sequence length="73" mass="8184">VPLNKTYAFDDMVRGHVSFESNGVGDFVIVKSDGIPVYNFAVVMDDHMMGITHVIRAEEHLSNTPRQMAIYEA</sequence>
<name>W1YJ72_9ZZZZ</name>
<dbReference type="GO" id="GO:0005829">
    <property type="term" value="C:cytosol"/>
    <property type="evidence" value="ECO:0007669"/>
    <property type="project" value="TreeGrafter"/>
</dbReference>
<feature type="domain" description="Glutamyl/glutaminyl-tRNA synthetase class Ib catalytic" evidence="5">
    <location>
        <begin position="2"/>
        <end position="73"/>
    </location>
</feature>